<dbReference type="GeneID" id="28963011"/>
<dbReference type="VEuPathDB" id="FungiDB:FOXG_22305"/>
<dbReference type="AlphaFoldDB" id="A0A0J9W6C9"/>
<dbReference type="RefSeq" id="XP_018256659.1">
    <property type="nucleotide sequence ID" value="XM_018402704.1"/>
</dbReference>
<protein>
    <submittedName>
        <fullName evidence="1">Uncharacterized protein</fullName>
    </submittedName>
</protein>
<evidence type="ECO:0000313" key="1">
    <source>
        <dbReference type="EMBL" id="KNB18614.1"/>
    </source>
</evidence>
<sequence>MAVTDSLVQRRQLQPSCWAADGSSKYPAIVGGRYCNLSQILCTFRKTSATCPFWTLIVFVEAIQKSTIYSRDAPVRFPRLPTVLQVSTVWHRPDFGVISQVLPKRTF</sequence>
<dbReference type="EMBL" id="DS231727">
    <property type="protein sequence ID" value="KNB18614.1"/>
    <property type="molecule type" value="Genomic_DNA"/>
</dbReference>
<accession>A0A0J9W6C9</accession>
<organism evidence="1 2">
    <name type="scientific">Fusarium oxysporum f. sp. lycopersici (strain 4287 / CBS 123668 / FGSC 9935 / NRRL 34936)</name>
    <name type="common">Fusarium vascular wilt of tomato</name>
    <dbReference type="NCBI Taxonomy" id="426428"/>
    <lineage>
        <taxon>Eukaryota</taxon>
        <taxon>Fungi</taxon>
        <taxon>Dikarya</taxon>
        <taxon>Ascomycota</taxon>
        <taxon>Pezizomycotina</taxon>
        <taxon>Sordariomycetes</taxon>
        <taxon>Hypocreomycetidae</taxon>
        <taxon>Hypocreales</taxon>
        <taxon>Nectriaceae</taxon>
        <taxon>Fusarium</taxon>
        <taxon>Fusarium oxysporum species complex</taxon>
    </lineage>
</organism>
<dbReference type="Proteomes" id="UP000009097">
    <property type="component" value="Unassembled WGS sequence"/>
</dbReference>
<evidence type="ECO:0000313" key="2">
    <source>
        <dbReference type="Proteomes" id="UP000009097"/>
    </source>
</evidence>
<gene>
    <name evidence="1" type="ORF">FOXG_22305</name>
</gene>
<reference evidence="1" key="1">
    <citation type="submission" date="2007-04" db="EMBL/GenBank/DDBJ databases">
        <authorList>
            <consortium name="The Broad Institute Genome Sequencing Platform"/>
            <person name="Birren B."/>
            <person name="Lander E."/>
            <person name="Galagan J."/>
            <person name="Nusbaum C."/>
            <person name="Devon K."/>
            <person name="Ma L.-J."/>
            <person name="Jaffe D."/>
            <person name="Butler J."/>
            <person name="Alvarez P."/>
            <person name="Gnerre S."/>
            <person name="Grabherr M."/>
            <person name="Kleber M."/>
            <person name="Mauceli E."/>
            <person name="Brockman W."/>
            <person name="MacCallum I.A."/>
            <person name="Young S."/>
            <person name="LaButti K."/>
            <person name="DeCaprio D."/>
            <person name="Crawford M."/>
            <person name="Koehrsen M."/>
            <person name="Engels R."/>
            <person name="Montgomery P."/>
            <person name="Pearson M."/>
            <person name="Howarth C."/>
            <person name="Larson L."/>
            <person name="White J."/>
            <person name="O'Leary S."/>
            <person name="Kodira C."/>
            <person name="Zeng Q."/>
            <person name="Yandava C."/>
            <person name="Alvarado L."/>
            <person name="Kistler C."/>
            <person name="Shim W.-B."/>
            <person name="Kang S."/>
            <person name="Woloshuk C."/>
        </authorList>
    </citation>
    <scope>NUCLEOTIDE SEQUENCE</scope>
    <source>
        <strain evidence="1">4287</strain>
    </source>
</reference>
<proteinExistence type="predicted"/>
<dbReference type="KEGG" id="fox:FOXG_22305"/>
<name>A0A0J9W6C9_FUSO4</name>
<reference evidence="1" key="2">
    <citation type="journal article" date="2010" name="Nature">
        <title>Comparative genomics reveals mobile pathogenicity chromosomes in Fusarium.</title>
        <authorList>
            <person name="Ma L.J."/>
            <person name="van der Does H.C."/>
            <person name="Borkovich K.A."/>
            <person name="Coleman J.J."/>
            <person name="Daboussi M.J."/>
            <person name="Di Pietro A."/>
            <person name="Dufresne M."/>
            <person name="Freitag M."/>
            <person name="Grabherr M."/>
            <person name="Henrissat B."/>
            <person name="Houterman P.M."/>
            <person name="Kang S."/>
            <person name="Shim W.B."/>
            <person name="Woloshuk C."/>
            <person name="Xie X."/>
            <person name="Xu J.R."/>
            <person name="Antoniw J."/>
            <person name="Baker S.E."/>
            <person name="Bluhm B.H."/>
            <person name="Breakspear A."/>
            <person name="Brown D.W."/>
            <person name="Butchko R.A."/>
            <person name="Chapman S."/>
            <person name="Coulson R."/>
            <person name="Coutinho P.M."/>
            <person name="Danchin E.G."/>
            <person name="Diener A."/>
            <person name="Gale L.R."/>
            <person name="Gardiner D.M."/>
            <person name="Goff S."/>
            <person name="Hammond-Kosack K.E."/>
            <person name="Hilburn K."/>
            <person name="Hua-Van A."/>
            <person name="Jonkers W."/>
            <person name="Kazan K."/>
            <person name="Kodira C.D."/>
            <person name="Koehrsen M."/>
            <person name="Kumar L."/>
            <person name="Lee Y.H."/>
            <person name="Li L."/>
            <person name="Manners J.M."/>
            <person name="Miranda-Saavedra D."/>
            <person name="Mukherjee M."/>
            <person name="Park G."/>
            <person name="Park J."/>
            <person name="Park S.Y."/>
            <person name="Proctor R.H."/>
            <person name="Regev A."/>
            <person name="Ruiz-Roldan M.C."/>
            <person name="Sain D."/>
            <person name="Sakthikumar S."/>
            <person name="Sykes S."/>
            <person name="Schwartz D.C."/>
            <person name="Turgeon B.G."/>
            <person name="Wapinski I."/>
            <person name="Yoder O."/>
            <person name="Young S."/>
            <person name="Zeng Q."/>
            <person name="Zhou S."/>
            <person name="Galagan J."/>
            <person name="Cuomo C.A."/>
            <person name="Kistler H.C."/>
            <person name="Rep M."/>
        </authorList>
    </citation>
    <scope>NUCLEOTIDE SEQUENCE [LARGE SCALE GENOMIC DNA]</scope>
    <source>
        <strain evidence="1">4287</strain>
    </source>
</reference>